<dbReference type="GO" id="GO:0003700">
    <property type="term" value="F:DNA-binding transcription factor activity"/>
    <property type="evidence" value="ECO:0007669"/>
    <property type="project" value="InterPro"/>
</dbReference>
<dbReference type="PROSITE" id="PS01124">
    <property type="entry name" value="HTH_ARAC_FAMILY_2"/>
    <property type="match status" value="1"/>
</dbReference>
<reference evidence="5 6" key="1">
    <citation type="submission" date="2015-07" db="EMBL/GenBank/DDBJ databases">
        <title>Draft genome sequence of the Amantichitinum ursilacus IGB-41, a new chitin-degrading bacterium.</title>
        <authorList>
            <person name="Kirstahler P."/>
            <person name="Guenther M."/>
            <person name="Grumaz C."/>
            <person name="Rupp S."/>
            <person name="Zibek S."/>
            <person name="Sohn K."/>
        </authorList>
    </citation>
    <scope>NUCLEOTIDE SEQUENCE [LARGE SCALE GENOMIC DNA]</scope>
    <source>
        <strain evidence="5 6">IGB-41</strain>
    </source>
</reference>
<keyword evidence="1" id="KW-0805">Transcription regulation</keyword>
<feature type="domain" description="HTH araC/xylS-type" evidence="4">
    <location>
        <begin position="225"/>
        <end position="324"/>
    </location>
</feature>
<dbReference type="RefSeq" id="WP_053936233.1">
    <property type="nucleotide sequence ID" value="NZ_LAQT01000002.1"/>
</dbReference>
<accession>A0A0N0GQ76</accession>
<dbReference type="EMBL" id="LAQT01000002">
    <property type="protein sequence ID" value="KPC54433.1"/>
    <property type="molecule type" value="Genomic_DNA"/>
</dbReference>
<dbReference type="Pfam" id="PF12833">
    <property type="entry name" value="HTH_18"/>
    <property type="match status" value="1"/>
</dbReference>
<evidence type="ECO:0000313" key="5">
    <source>
        <dbReference type="EMBL" id="KPC54433.1"/>
    </source>
</evidence>
<dbReference type="InterPro" id="IPR032687">
    <property type="entry name" value="AraC-type_N"/>
</dbReference>
<evidence type="ECO:0000256" key="1">
    <source>
        <dbReference type="ARBA" id="ARBA00023015"/>
    </source>
</evidence>
<dbReference type="GO" id="GO:0005829">
    <property type="term" value="C:cytosol"/>
    <property type="evidence" value="ECO:0007669"/>
    <property type="project" value="TreeGrafter"/>
</dbReference>
<dbReference type="OrthoDB" id="6506763at2"/>
<dbReference type="SMART" id="SM00342">
    <property type="entry name" value="HTH_ARAC"/>
    <property type="match status" value="1"/>
</dbReference>
<dbReference type="InterPro" id="IPR009057">
    <property type="entry name" value="Homeodomain-like_sf"/>
</dbReference>
<dbReference type="Pfam" id="PF12625">
    <property type="entry name" value="Arabinose_bd"/>
    <property type="match status" value="1"/>
</dbReference>
<dbReference type="Proteomes" id="UP000037939">
    <property type="component" value="Unassembled WGS sequence"/>
</dbReference>
<dbReference type="InterPro" id="IPR018060">
    <property type="entry name" value="HTH_AraC"/>
</dbReference>
<organism evidence="5 6">
    <name type="scientific">Amantichitinum ursilacus</name>
    <dbReference type="NCBI Taxonomy" id="857265"/>
    <lineage>
        <taxon>Bacteria</taxon>
        <taxon>Pseudomonadati</taxon>
        <taxon>Pseudomonadota</taxon>
        <taxon>Betaproteobacteria</taxon>
        <taxon>Neisseriales</taxon>
        <taxon>Chitinibacteraceae</taxon>
        <taxon>Amantichitinum</taxon>
    </lineage>
</organism>
<evidence type="ECO:0000256" key="2">
    <source>
        <dbReference type="ARBA" id="ARBA00023125"/>
    </source>
</evidence>
<keyword evidence="2" id="KW-0238">DNA-binding</keyword>
<keyword evidence="3" id="KW-0804">Transcription</keyword>
<dbReference type="PANTHER" id="PTHR47894">
    <property type="entry name" value="HTH-TYPE TRANSCRIPTIONAL REGULATOR GADX"/>
    <property type="match status" value="1"/>
</dbReference>
<proteinExistence type="predicted"/>
<comment type="caution">
    <text evidence="5">The sequence shown here is derived from an EMBL/GenBank/DDBJ whole genome shotgun (WGS) entry which is preliminary data.</text>
</comment>
<evidence type="ECO:0000313" key="6">
    <source>
        <dbReference type="Proteomes" id="UP000037939"/>
    </source>
</evidence>
<name>A0A0N0GQ76_9NEIS</name>
<dbReference type="Gene3D" id="1.10.10.60">
    <property type="entry name" value="Homeodomain-like"/>
    <property type="match status" value="1"/>
</dbReference>
<dbReference type="PANTHER" id="PTHR47894:SF1">
    <property type="entry name" value="HTH-TYPE TRANSCRIPTIONAL REGULATOR VQSM"/>
    <property type="match status" value="1"/>
</dbReference>
<sequence length="341" mass="37189">MLKPYPNTFSFAPGIAAKVGVSIEQLCAHAGVPVSNAWHTDEFFRIWLAAEAQISDRAAGLRFGAEGLARGYGVAAIVALHAPDLGQALVALSRYKRLTCPELVEVEVAHGEAAVRYRWLQATGPVPRLLVDTTMASLRELVRRGTAGQIAPIRLELARPVMDGEMLHQHFGCPIVFEAAHDQMVFAQAALATPFVTADGGAFAHVLQGLESRLDSGEGYAALLGQIRVAIARQLSEGRPSTVAAIARRLGLSSRTLQRRLRDSATSFQQQLDAVRRITACRLLANTPFDPIAVALLLGYTEPNSFARVFRHWEHTTPQRWREQHAAQRLAPPAPSGQHHE</sequence>
<dbReference type="GO" id="GO:0000976">
    <property type="term" value="F:transcription cis-regulatory region binding"/>
    <property type="evidence" value="ECO:0007669"/>
    <property type="project" value="TreeGrafter"/>
</dbReference>
<keyword evidence="6" id="KW-1185">Reference proteome</keyword>
<dbReference type="STRING" id="857265.WG78_02595"/>
<evidence type="ECO:0000256" key="3">
    <source>
        <dbReference type="ARBA" id="ARBA00023163"/>
    </source>
</evidence>
<dbReference type="AlphaFoldDB" id="A0A0N0GQ76"/>
<gene>
    <name evidence="5" type="primary">virS_1</name>
    <name evidence="5" type="ORF">WG78_02595</name>
</gene>
<dbReference type="SUPFAM" id="SSF46689">
    <property type="entry name" value="Homeodomain-like"/>
    <property type="match status" value="1"/>
</dbReference>
<protein>
    <submittedName>
        <fullName evidence="5">HTH-type transcriptional regulator VirS</fullName>
    </submittedName>
</protein>
<dbReference type="PATRIC" id="fig|857265.3.peg.540"/>
<evidence type="ECO:0000259" key="4">
    <source>
        <dbReference type="PROSITE" id="PS01124"/>
    </source>
</evidence>